<organism evidence="1 2">
    <name type="scientific">Gigaspora margarita</name>
    <dbReference type="NCBI Taxonomy" id="4874"/>
    <lineage>
        <taxon>Eukaryota</taxon>
        <taxon>Fungi</taxon>
        <taxon>Fungi incertae sedis</taxon>
        <taxon>Mucoromycota</taxon>
        <taxon>Glomeromycotina</taxon>
        <taxon>Glomeromycetes</taxon>
        <taxon>Diversisporales</taxon>
        <taxon>Gigasporaceae</taxon>
        <taxon>Gigaspora</taxon>
    </lineage>
</organism>
<proteinExistence type="predicted"/>
<evidence type="ECO:0000313" key="2">
    <source>
        <dbReference type="Proteomes" id="UP000439903"/>
    </source>
</evidence>
<dbReference type="OrthoDB" id="10583453at2759"/>
<dbReference type="Proteomes" id="UP000439903">
    <property type="component" value="Unassembled WGS sequence"/>
</dbReference>
<protein>
    <submittedName>
        <fullName evidence="1">Sacsin</fullName>
    </submittedName>
</protein>
<sequence length="199" mass="22480">MHGGQVLLSDLTGSVLGGSSVYNCRLKNYVIEIDDIAAVLLSLEEIHSFPSNFIKINPSNTQRKKLASYIRQLKIGPGPDYVKAVHVIKHIPLFAEVNKDNLVTINSLFETGKEHFLLPKKDESLCGPIISPSAFLETHTSEDLCFILESVLEIKRLNQEEYWKEHVIKHLISQQPDIKEKLLKNFLNDGNLSIIHLNL</sequence>
<keyword evidence="2" id="KW-1185">Reference proteome</keyword>
<evidence type="ECO:0000313" key="1">
    <source>
        <dbReference type="EMBL" id="KAF0560059.1"/>
    </source>
</evidence>
<name>A0A8H4B4N0_GIGMA</name>
<gene>
    <name evidence="1" type="ORF">F8M41_003393</name>
</gene>
<dbReference type="AlphaFoldDB" id="A0A8H4B4N0"/>
<comment type="caution">
    <text evidence="1">The sequence shown here is derived from an EMBL/GenBank/DDBJ whole genome shotgun (WGS) entry which is preliminary data.</text>
</comment>
<accession>A0A8H4B4N0</accession>
<reference evidence="1 2" key="1">
    <citation type="journal article" date="2019" name="Environ. Microbiol.">
        <title>At the nexus of three kingdoms: the genome of the mycorrhizal fungus Gigaspora margarita provides insights into plant, endobacterial and fungal interactions.</title>
        <authorList>
            <person name="Venice F."/>
            <person name="Ghignone S."/>
            <person name="Salvioli di Fossalunga A."/>
            <person name="Amselem J."/>
            <person name="Novero M."/>
            <person name="Xianan X."/>
            <person name="Sedzielewska Toro K."/>
            <person name="Morin E."/>
            <person name="Lipzen A."/>
            <person name="Grigoriev I.V."/>
            <person name="Henrissat B."/>
            <person name="Martin F.M."/>
            <person name="Bonfante P."/>
        </authorList>
    </citation>
    <scope>NUCLEOTIDE SEQUENCE [LARGE SCALE GENOMIC DNA]</scope>
    <source>
        <strain evidence="1 2">BEG34</strain>
    </source>
</reference>
<dbReference type="EMBL" id="WTPW01000014">
    <property type="protein sequence ID" value="KAF0560059.1"/>
    <property type="molecule type" value="Genomic_DNA"/>
</dbReference>